<sequence>MCEDKLITLPNLSSSFVTHSQDINLNVALPDPFDKILQEISDMTDLEKISKILGRNLCTAEPQSSKACQEFLSRLCSHFYRLVPLYPARVLLDMLTKISQILLDSNEDETKSTETSITYLDNVTEAVTIQNYKNEIKELKKMVERMSKQLVKDNIPYLKVKKFSKDEDLDRKYKSLFLYKATKGQKMDCNKTFYKIVDSFRDPQKFLEMIHSVRFEYFNIGCDIYKFMISLNGNSNDVFNFWNKEVVSHVKKLKTKYFDIFLSLKEIKDLHNGLYVPPNFYQMSKESKEYLAYMKKRANTQKFLDQMLKMESLWCDIPSSPVPKKQIQRYVSPKKKITVRKGIKYSKK</sequence>
<dbReference type="EMBL" id="CAMPGE010005891">
    <property type="protein sequence ID" value="CAI2364732.1"/>
    <property type="molecule type" value="Genomic_DNA"/>
</dbReference>
<protein>
    <submittedName>
        <fullName evidence="1">Uncharacterized protein</fullName>
    </submittedName>
</protein>
<organism evidence="1 2">
    <name type="scientific">Euplotes crassus</name>
    <dbReference type="NCBI Taxonomy" id="5936"/>
    <lineage>
        <taxon>Eukaryota</taxon>
        <taxon>Sar</taxon>
        <taxon>Alveolata</taxon>
        <taxon>Ciliophora</taxon>
        <taxon>Intramacronucleata</taxon>
        <taxon>Spirotrichea</taxon>
        <taxon>Hypotrichia</taxon>
        <taxon>Euplotida</taxon>
        <taxon>Euplotidae</taxon>
        <taxon>Moneuplotes</taxon>
    </lineage>
</organism>
<name>A0AAD1UCI1_EUPCR</name>
<keyword evidence="2" id="KW-1185">Reference proteome</keyword>
<comment type="caution">
    <text evidence="1">The sequence shown here is derived from an EMBL/GenBank/DDBJ whole genome shotgun (WGS) entry which is preliminary data.</text>
</comment>
<dbReference type="AlphaFoldDB" id="A0AAD1UCI1"/>
<proteinExistence type="predicted"/>
<evidence type="ECO:0000313" key="2">
    <source>
        <dbReference type="Proteomes" id="UP001295684"/>
    </source>
</evidence>
<gene>
    <name evidence="1" type="ORF">ECRASSUSDP1_LOCUS6078</name>
</gene>
<reference evidence="1" key="1">
    <citation type="submission" date="2023-07" db="EMBL/GenBank/DDBJ databases">
        <authorList>
            <consortium name="AG Swart"/>
            <person name="Singh M."/>
            <person name="Singh A."/>
            <person name="Seah K."/>
            <person name="Emmerich C."/>
        </authorList>
    </citation>
    <scope>NUCLEOTIDE SEQUENCE</scope>
    <source>
        <strain evidence="1">DP1</strain>
    </source>
</reference>
<accession>A0AAD1UCI1</accession>
<dbReference type="Proteomes" id="UP001295684">
    <property type="component" value="Unassembled WGS sequence"/>
</dbReference>
<evidence type="ECO:0000313" key="1">
    <source>
        <dbReference type="EMBL" id="CAI2364732.1"/>
    </source>
</evidence>